<dbReference type="InterPro" id="IPR011993">
    <property type="entry name" value="PH-like_dom_sf"/>
</dbReference>
<dbReference type="GO" id="GO:0003774">
    <property type="term" value="F:cytoskeletal motor activity"/>
    <property type="evidence" value="ECO:0007669"/>
    <property type="project" value="UniProtKB-UniRule"/>
</dbReference>
<dbReference type="InterPro" id="IPR027417">
    <property type="entry name" value="P-loop_NTPase"/>
</dbReference>
<keyword evidence="8 12" id="KW-0518">Myosin</keyword>
<dbReference type="Gene3D" id="1.25.40.530">
    <property type="entry name" value="MyTH4 domain"/>
    <property type="match status" value="2"/>
</dbReference>
<evidence type="ECO:0008006" key="20">
    <source>
        <dbReference type="Google" id="ProtNLM"/>
    </source>
</evidence>
<dbReference type="CDD" id="cd17092">
    <property type="entry name" value="FERM1_F1_Myosin-VII"/>
    <property type="match status" value="1"/>
</dbReference>
<reference evidence="18" key="1">
    <citation type="submission" date="2021-12" db="EMBL/GenBank/DDBJ databases">
        <authorList>
            <person name="King R."/>
        </authorList>
    </citation>
    <scope>NUCLEOTIDE SEQUENCE</scope>
</reference>
<evidence type="ECO:0000259" key="16">
    <source>
        <dbReference type="PROSITE" id="PS51016"/>
    </source>
</evidence>
<evidence type="ECO:0000256" key="6">
    <source>
        <dbReference type="ARBA" id="ARBA00022741"/>
    </source>
</evidence>
<keyword evidence="9 12" id="KW-0505">Motor protein</keyword>
<proteinExistence type="inferred from homology"/>
<evidence type="ECO:0000256" key="9">
    <source>
        <dbReference type="ARBA" id="ARBA00023175"/>
    </source>
</evidence>
<organism evidence="18 19">
    <name type="scientific">Brassicogethes aeneus</name>
    <name type="common">Rape pollen beetle</name>
    <name type="synonym">Meligethes aeneus</name>
    <dbReference type="NCBI Taxonomy" id="1431903"/>
    <lineage>
        <taxon>Eukaryota</taxon>
        <taxon>Metazoa</taxon>
        <taxon>Ecdysozoa</taxon>
        <taxon>Arthropoda</taxon>
        <taxon>Hexapoda</taxon>
        <taxon>Insecta</taxon>
        <taxon>Pterygota</taxon>
        <taxon>Neoptera</taxon>
        <taxon>Endopterygota</taxon>
        <taxon>Coleoptera</taxon>
        <taxon>Polyphaga</taxon>
        <taxon>Cucujiformia</taxon>
        <taxon>Nitidulidae</taxon>
        <taxon>Meligethinae</taxon>
        <taxon>Brassicogethes</taxon>
    </lineage>
</organism>
<evidence type="ECO:0000259" key="15">
    <source>
        <dbReference type="PROSITE" id="PS50057"/>
    </source>
</evidence>
<dbReference type="InterPro" id="IPR029071">
    <property type="entry name" value="Ubiquitin-like_domsf"/>
</dbReference>
<feature type="domain" description="Myosin motor" evidence="17">
    <location>
        <begin position="65"/>
        <end position="734"/>
    </location>
</feature>
<sequence length="2110" mass="242265">MALNGLIVGDHIWAEPATKGEFNIPIGGKLVGIEQVRVKIRDDDGQESYVSNQQIIKNMHVTSIKGVDDMINLGDLQEYAILRNLHKRYMEKQIYTYTGSLLVAINPYEILPIYTNNLIRQYQNMKLDELPPHIFAIGDNSYNDMKTTKKNQCIVISGESGAGKTESTKLLLQYLASASGQHSWIEQQILEANPILEAFGNAKTVRNDNSSRFGKYIDIGFNREGIIEGARIEQYLLEKSRIVSQNVGERNYHIFYSMLAGLSKDEMKRLDLSDAKHFVYLTGGKTTSCEGRNEVQEFSDIQSALKILNFTEAEAVNIFGLLAAILHLGNLKIKKGSAANTESSEVGDSSLTEKIAKLLGSTKSQLSEALTKKTILAHGDTVVSLLSKDQADESKNAFAKGLYGKIFIMIVEKINKAISVSKNPYKKIGVLDIFGFENFQVNSFEQLCINFANENLQQFFVQHIFKLEQQYYTNEGISWGNISFIDNQQVLDVLSVKPLNVMSLIDDESKFPKGTDFSLLSKLHAQHSKNTNYLKPKSDMTPSFGINHYAGPVFYDVPGFLEKNRDTFSHDLKGIVLNSTHPMLKEIFDSEFKQETTTKRMVTLSFQFKSSLDQLMKTLNACHPYFVRCIKPNELKKPQIFDRELCCRQLRYSGMMETAKIRQAGYPIRFTFKEFVDRFRYLAKGTKPSSKGDCKASCAAVCAQVFTQNENYQLGNTKVFLKHHDLEALESKRAQILDRYIKVLQKSIRGWICRSRYLKLREAAIVFQKHFRARGHRSRFLRIRNGFHRLQACIRSRVSTHQYQQQRVCVDKFKAYVKGYMVRKHSAFGKIYSIVVQRKRDEIDLKRSGFKNYKVEAEAVMMQKLGELNRFYEAKYKAEEEERSRAELQLVDDEYLFLKEYSSSPSDVLANDEFVKNQKRASHLKQFDEDLSEYNFRKFAATYFVRSVSHQYSNRPLKEALLDLPTPDDTLAAQAIWITILRFMGDYPEAKFEHVVDDDELVVNKVRQTLSRSFANRKEYQDLVKEEQKMATMRKYDRKKLINMTLKRKSKLLEDVKKGFVEDSYARDSYNHWLNNRRTSNLEKIHFVTSHGIFRPELRDEIFCQICKLLTNNHSKPSYARGWILLSLCVGCFPPSEKFQNYLRAFIREGPVGYAPYCENRLNRTFNNGARSHPPSYQELIACKDKQPIELRIKLLDGTEQNIKTDSATVAEEVCNEIASAINLKDTYGFSLYVAVYDKVMSIGFGMDHVLDAIAQCEQYSKEKGHSEKDSPWRLFMRKEFFTPWHNPSQDHVSTNLIYHQIVGGLRSGEYRCNNEADIANLIAVQCYVENGASFNQKALHARINEYLPTFIMKSLQLDLARWESKIMEAFSNLSYVKQREPADAAKEHIVKYAKETWPILFSVFYEAVQTSGPELSKKNIIIAVNWTGVFFIDDAEQILQDLTYENITFVTFEKKQEKLLCLIQTIAKEEYAFHSPDAKNLCALVQHVLDGLKKRSVYCVGIEDYKHPTNTEAFLEFKKGDLILLKNGLTGKTLIDASYGYGECNGKTGDFPTDKIHILPTLKHPSGDILAAFKKDGILDRKQNQTLAEFNTAQRMRLHTLASYASENFRTNRRTTVGRRTSVLTSARRASLEELWKHTTEPIHLPHLQKVLDDVELSKEACNIFAAILKYMGDLPAPKAKYATEYTDLIFSSALQDDLLKDELYCQIMRQLTFNRLCLSEEKAWELMYLATGLFVPNQGLFGELEKFLQSRLHPLAEPCLRRAQKTQKLRSRKMAPYSIEVESIQHRSLQMFHKIYFPDDTDEAFEVESVMTADALCNAIAARLELESLDGFSLFVAFPDKVFSIPGNEFFFDFMSSIMIWLRATKPSWGTAATMSAQYQLFFMKKLWVDCVPGKNPNGDNIFHFHQELPKYLKGFHKVGKNDAIKLAGLILKAKCDNEGEAVSILQHSLKELIPVEVYKVQSSSEWRKTILTEYRKSSSMSFDEAKLAFLKHIHEWPTFGSTFFEVKQTTEPTYPEIIIVAINKRGVNIIHPHTKEILATHEFADLNSWSSGNTYFHLTVGSILRKTKLLFETSQGYKMDDLITSYTYYLRDAALKKENDKKTFTFL</sequence>
<dbReference type="SMART" id="SM00015">
    <property type="entry name" value="IQ"/>
    <property type="match status" value="3"/>
</dbReference>
<dbReference type="GO" id="GO:0071944">
    <property type="term" value="C:cell periphery"/>
    <property type="evidence" value="ECO:0007669"/>
    <property type="project" value="UniProtKB-ARBA"/>
</dbReference>
<dbReference type="GO" id="GO:0009887">
    <property type="term" value="P:animal organ morphogenesis"/>
    <property type="evidence" value="ECO:0007669"/>
    <property type="project" value="UniProtKB-ARBA"/>
</dbReference>
<dbReference type="GO" id="GO:0016459">
    <property type="term" value="C:myosin complex"/>
    <property type="evidence" value="ECO:0007669"/>
    <property type="project" value="UniProtKB-KW"/>
</dbReference>
<dbReference type="InterPro" id="IPR036106">
    <property type="entry name" value="MYSc_Myo7"/>
</dbReference>
<dbReference type="PANTHER" id="PTHR22692">
    <property type="entry name" value="MYOSIN VII, XV"/>
    <property type="match status" value="1"/>
</dbReference>
<dbReference type="SUPFAM" id="SSF50729">
    <property type="entry name" value="PH domain-like"/>
    <property type="match status" value="1"/>
</dbReference>
<evidence type="ECO:0000256" key="2">
    <source>
        <dbReference type="ARBA" id="ARBA00008314"/>
    </source>
</evidence>
<dbReference type="PROSITE" id="PS51456">
    <property type="entry name" value="MYOSIN_MOTOR"/>
    <property type="match status" value="1"/>
</dbReference>
<evidence type="ECO:0000259" key="14">
    <source>
        <dbReference type="PROSITE" id="PS50002"/>
    </source>
</evidence>
<dbReference type="SMART" id="SM00139">
    <property type="entry name" value="MyTH4"/>
    <property type="match status" value="2"/>
</dbReference>
<dbReference type="Pfam" id="PF24123">
    <property type="entry name" value="Myosin_VII_N"/>
    <property type="match status" value="1"/>
</dbReference>
<dbReference type="GO" id="GO:0003779">
    <property type="term" value="F:actin binding"/>
    <property type="evidence" value="ECO:0007669"/>
    <property type="project" value="UniProtKB-KW"/>
</dbReference>
<dbReference type="CDD" id="cd13198">
    <property type="entry name" value="FERM_C1_MyoVII"/>
    <property type="match status" value="1"/>
</dbReference>
<keyword evidence="4" id="KW-0963">Cytoplasm</keyword>
<dbReference type="PRINTS" id="PR00193">
    <property type="entry name" value="MYOSINHEAVY"/>
</dbReference>
<evidence type="ECO:0000313" key="18">
    <source>
        <dbReference type="EMBL" id="CAH0557546.1"/>
    </source>
</evidence>
<dbReference type="PROSITE" id="PS51016">
    <property type="entry name" value="MYTH4"/>
    <property type="match status" value="2"/>
</dbReference>
<evidence type="ECO:0000259" key="17">
    <source>
        <dbReference type="PROSITE" id="PS51456"/>
    </source>
</evidence>
<dbReference type="GO" id="GO:0009888">
    <property type="term" value="P:tissue development"/>
    <property type="evidence" value="ECO:0007669"/>
    <property type="project" value="UniProtKB-ARBA"/>
</dbReference>
<dbReference type="PANTHER" id="PTHR22692:SF33">
    <property type="entry name" value="MYOSIN"/>
    <property type="match status" value="1"/>
</dbReference>
<dbReference type="Pfam" id="PF00784">
    <property type="entry name" value="MyTH4"/>
    <property type="match status" value="2"/>
</dbReference>
<dbReference type="OrthoDB" id="6108017at2759"/>
<dbReference type="EMBL" id="OV121136">
    <property type="protein sequence ID" value="CAH0557546.1"/>
    <property type="molecule type" value="Genomic_DNA"/>
</dbReference>
<keyword evidence="13" id="KW-0175">Coiled coil</keyword>
<dbReference type="GO" id="GO:0005524">
    <property type="term" value="F:ATP binding"/>
    <property type="evidence" value="ECO:0007669"/>
    <property type="project" value="UniProtKB-UniRule"/>
</dbReference>
<keyword evidence="10 12" id="KW-0009">Actin-binding</keyword>
<keyword evidence="5" id="KW-0677">Repeat</keyword>
<dbReference type="Pfam" id="PF00063">
    <property type="entry name" value="Myosin_head"/>
    <property type="match status" value="1"/>
</dbReference>
<dbReference type="InterPro" id="IPR019748">
    <property type="entry name" value="FERM_central"/>
</dbReference>
<dbReference type="Gene3D" id="1.20.120.720">
    <property type="entry name" value="Myosin VI head, motor domain, U50 subdomain"/>
    <property type="match status" value="1"/>
</dbReference>
<dbReference type="CDD" id="cd13199">
    <property type="entry name" value="FERM_C2_MyoVII"/>
    <property type="match status" value="1"/>
</dbReference>
<dbReference type="PROSITE" id="PS50002">
    <property type="entry name" value="SH3"/>
    <property type="match status" value="1"/>
</dbReference>
<keyword evidence="6 12" id="KW-0547">Nucleotide-binding</keyword>
<evidence type="ECO:0000256" key="1">
    <source>
        <dbReference type="ARBA" id="ARBA00004496"/>
    </source>
</evidence>
<protein>
    <recommendedName>
        <fullName evidence="20">Myosin VIIa</fullName>
    </recommendedName>
</protein>
<dbReference type="Gene3D" id="1.10.10.820">
    <property type="match status" value="1"/>
</dbReference>
<name>A0A9P0B8X7_BRAAE</name>
<dbReference type="SUPFAM" id="SSF52540">
    <property type="entry name" value="P-loop containing nucleoside triphosphate hydrolases"/>
    <property type="match status" value="1"/>
</dbReference>
<dbReference type="Gene3D" id="1.20.58.530">
    <property type="match status" value="1"/>
</dbReference>
<evidence type="ECO:0000256" key="3">
    <source>
        <dbReference type="ARBA" id="ARBA00022443"/>
    </source>
</evidence>
<dbReference type="CDD" id="cd17093">
    <property type="entry name" value="FERM2_F1_Myosin-VII"/>
    <property type="match status" value="1"/>
</dbReference>
<dbReference type="InterPro" id="IPR019749">
    <property type="entry name" value="Band_41_domain"/>
</dbReference>
<dbReference type="InterPro" id="IPR000048">
    <property type="entry name" value="IQ_motif_EF-hand-BS"/>
</dbReference>
<feature type="binding site" evidence="12">
    <location>
        <begin position="158"/>
        <end position="165"/>
    </location>
    <ligand>
        <name>ATP</name>
        <dbReference type="ChEBI" id="CHEBI:30616"/>
    </ligand>
</feature>
<dbReference type="Gene3D" id="3.40.850.10">
    <property type="entry name" value="Kinesin motor domain"/>
    <property type="match status" value="1"/>
</dbReference>
<dbReference type="GO" id="GO:0005737">
    <property type="term" value="C:cytoplasm"/>
    <property type="evidence" value="ECO:0007669"/>
    <property type="project" value="UniProtKB-SubCell"/>
</dbReference>
<feature type="domain" description="MyTH4" evidence="16">
    <location>
        <begin position="1639"/>
        <end position="1787"/>
    </location>
</feature>
<feature type="domain" description="FERM" evidence="15">
    <location>
        <begin position="1793"/>
        <end position="2097"/>
    </location>
</feature>
<dbReference type="Pfam" id="PF02174">
    <property type="entry name" value="IRS"/>
    <property type="match status" value="1"/>
</dbReference>
<dbReference type="SUPFAM" id="SSF50044">
    <property type="entry name" value="SH3-domain"/>
    <property type="match status" value="1"/>
</dbReference>
<feature type="domain" description="SH3" evidence="14">
    <location>
        <begin position="1495"/>
        <end position="1562"/>
    </location>
</feature>
<evidence type="ECO:0000256" key="7">
    <source>
        <dbReference type="ARBA" id="ARBA00022840"/>
    </source>
</evidence>
<dbReference type="InterPro" id="IPR014352">
    <property type="entry name" value="FERM/acyl-CoA-bd_prot_sf"/>
</dbReference>
<comment type="similarity">
    <text evidence="2 12">Belongs to the TRAFAC class myosin-kinesin ATPase superfamily. Myosin family.</text>
</comment>
<keyword evidence="3 11" id="KW-0728">SH3 domain</keyword>
<dbReference type="Pfam" id="PF21998">
    <property type="entry name" value="FERM_C1_MyoVII"/>
    <property type="match status" value="1"/>
</dbReference>
<dbReference type="FunFam" id="1.10.10.820:FF:000001">
    <property type="entry name" value="Myosin heavy chain"/>
    <property type="match status" value="1"/>
</dbReference>
<dbReference type="GO" id="GO:0120025">
    <property type="term" value="C:plasma membrane bounded cell projection"/>
    <property type="evidence" value="ECO:0007669"/>
    <property type="project" value="UniProtKB-ARBA"/>
</dbReference>
<evidence type="ECO:0000256" key="13">
    <source>
        <dbReference type="SAM" id="Coils"/>
    </source>
</evidence>
<dbReference type="InterPro" id="IPR036028">
    <property type="entry name" value="SH3-like_dom_sf"/>
</dbReference>
<dbReference type="InterPro" id="IPR001452">
    <property type="entry name" value="SH3_domain"/>
</dbReference>
<keyword evidence="19" id="KW-1185">Reference proteome</keyword>
<dbReference type="Gene3D" id="2.30.29.30">
    <property type="entry name" value="Pleckstrin-homology domain (PH domain)/Phosphotyrosine-binding domain (PTB)"/>
    <property type="match status" value="2"/>
</dbReference>
<dbReference type="InterPro" id="IPR041793">
    <property type="entry name" value="MyoVII_FERM_C1"/>
</dbReference>
<dbReference type="Gene3D" id="1.20.80.10">
    <property type="match status" value="2"/>
</dbReference>
<feature type="domain" description="FERM" evidence="15">
    <location>
        <begin position="1189"/>
        <end position="1497"/>
    </location>
</feature>
<dbReference type="CDD" id="cd01381">
    <property type="entry name" value="MYSc_Myo7"/>
    <property type="match status" value="1"/>
</dbReference>
<evidence type="ECO:0000256" key="10">
    <source>
        <dbReference type="ARBA" id="ARBA00023203"/>
    </source>
</evidence>
<dbReference type="InterPro" id="IPR035963">
    <property type="entry name" value="FERM_2"/>
</dbReference>
<dbReference type="InterPro" id="IPR036961">
    <property type="entry name" value="Kinesin_motor_dom_sf"/>
</dbReference>
<dbReference type="SUPFAM" id="SSF54236">
    <property type="entry name" value="Ubiquitin-like"/>
    <property type="match status" value="2"/>
</dbReference>
<feature type="domain" description="MyTH4" evidence="16">
    <location>
        <begin position="952"/>
        <end position="1184"/>
    </location>
</feature>
<accession>A0A9P0B8X7</accession>
<dbReference type="Pfam" id="PF21989">
    <property type="entry name" value="RA_2"/>
    <property type="match status" value="2"/>
</dbReference>
<dbReference type="Gene3D" id="2.30.30.40">
    <property type="entry name" value="SH3 Domains"/>
    <property type="match status" value="1"/>
</dbReference>
<evidence type="ECO:0000256" key="12">
    <source>
        <dbReference type="PROSITE-ProRule" id="PRU00782"/>
    </source>
</evidence>
<evidence type="ECO:0000256" key="5">
    <source>
        <dbReference type="ARBA" id="ARBA00022737"/>
    </source>
</evidence>
<dbReference type="InterPro" id="IPR000299">
    <property type="entry name" value="FERM_domain"/>
</dbReference>
<comment type="subcellular location">
    <subcellularLocation>
        <location evidence="1">Cytoplasm</location>
    </subcellularLocation>
</comment>
<dbReference type="InterPro" id="IPR002404">
    <property type="entry name" value="IRS_PTB"/>
</dbReference>
<dbReference type="InterPro" id="IPR001609">
    <property type="entry name" value="Myosin_head_motor_dom-like"/>
</dbReference>
<dbReference type="Gene3D" id="1.20.5.190">
    <property type="match status" value="1"/>
</dbReference>
<dbReference type="Gene3D" id="3.10.20.90">
    <property type="entry name" value="Phosphatidylinositol 3-kinase Catalytic Subunit, Chain A, domain 1"/>
    <property type="match status" value="2"/>
</dbReference>
<dbReference type="PROSITE" id="PS50057">
    <property type="entry name" value="FERM_3"/>
    <property type="match status" value="2"/>
</dbReference>
<dbReference type="InterPro" id="IPR041794">
    <property type="entry name" value="MyoVII_FERM_C2"/>
</dbReference>
<dbReference type="SMART" id="SM00295">
    <property type="entry name" value="B41"/>
    <property type="match status" value="2"/>
</dbReference>
<evidence type="ECO:0000313" key="19">
    <source>
        <dbReference type="Proteomes" id="UP001154078"/>
    </source>
</evidence>
<dbReference type="Gene3D" id="6.20.240.20">
    <property type="match status" value="1"/>
</dbReference>
<dbReference type="InterPro" id="IPR038185">
    <property type="entry name" value="MyTH4_dom_sf"/>
</dbReference>
<dbReference type="InterPro" id="IPR057130">
    <property type="entry name" value="Myosin_VII_N"/>
</dbReference>
<keyword evidence="7 12" id="KW-0067">ATP-binding</keyword>
<feature type="region of interest" description="Actin-binding" evidence="12">
    <location>
        <begin position="612"/>
        <end position="634"/>
    </location>
</feature>
<gene>
    <name evidence="18" type="ORF">MELIAE_LOCUS8248</name>
</gene>
<dbReference type="CDD" id="cd14473">
    <property type="entry name" value="FERM_B-lobe"/>
    <property type="match status" value="2"/>
</dbReference>
<dbReference type="InterPro" id="IPR051567">
    <property type="entry name" value="Unconventional_Myosin_ATPase"/>
</dbReference>
<dbReference type="InterPro" id="IPR000857">
    <property type="entry name" value="MyTH4_dom"/>
</dbReference>
<dbReference type="Proteomes" id="UP001154078">
    <property type="component" value="Chromosome 5"/>
</dbReference>
<dbReference type="SUPFAM" id="SSF47031">
    <property type="entry name" value="Second domain of FERM"/>
    <property type="match status" value="2"/>
</dbReference>
<dbReference type="GO" id="GO:0030182">
    <property type="term" value="P:neuron differentiation"/>
    <property type="evidence" value="ECO:0007669"/>
    <property type="project" value="UniProtKB-ARBA"/>
</dbReference>
<evidence type="ECO:0000256" key="8">
    <source>
        <dbReference type="ARBA" id="ARBA00023123"/>
    </source>
</evidence>
<feature type="coiled-coil region" evidence="13">
    <location>
        <begin position="862"/>
        <end position="889"/>
    </location>
</feature>
<dbReference type="SMART" id="SM00242">
    <property type="entry name" value="MYSc"/>
    <property type="match status" value="1"/>
</dbReference>
<evidence type="ECO:0000256" key="4">
    <source>
        <dbReference type="ARBA" id="ARBA00022490"/>
    </source>
</evidence>
<evidence type="ECO:0000256" key="11">
    <source>
        <dbReference type="PROSITE-ProRule" id="PRU00192"/>
    </source>
</evidence>